<sequence>MTEKPDYAICHAYTTLKSQDDLKFFVQLSCELTGFNEVDLYGTGQVLTYYQIITDYLDKKDAKLATLFSGLSSTLFSSQNETYLHKLINGHGQPAKVAASLIKLWYLGQWYNPDNANDTMIPSSQSYISGLVWTAIHAHPQGAKQQGFGAWSFPPLSEDQGQA</sequence>
<evidence type="ECO:0000313" key="2">
    <source>
        <dbReference type="Proteomes" id="UP001172778"/>
    </source>
</evidence>
<protein>
    <submittedName>
        <fullName evidence="1">Uncharacterized protein</fullName>
    </submittedName>
</protein>
<dbReference type="EMBL" id="JARRAF010000009">
    <property type="protein sequence ID" value="MDK2124370.1"/>
    <property type="molecule type" value="Genomic_DNA"/>
</dbReference>
<dbReference type="Proteomes" id="UP001172778">
    <property type="component" value="Unassembled WGS sequence"/>
</dbReference>
<reference evidence="1" key="1">
    <citation type="submission" date="2023-03" db="EMBL/GenBank/DDBJ databases">
        <title>Chitinimonas shenzhenensis gen. nov., sp. nov., a novel member of family Burkholderiaceae isolated from activated sludge collected in Shen Zhen, China.</title>
        <authorList>
            <person name="Wang X."/>
        </authorList>
    </citation>
    <scope>NUCLEOTIDE SEQUENCE</scope>
    <source>
        <strain evidence="1">DQS-5</strain>
    </source>
</reference>
<name>A0ABT7DWD3_9NEIS</name>
<gene>
    <name evidence="1" type="ORF">PZA18_09935</name>
</gene>
<proteinExistence type="predicted"/>
<comment type="caution">
    <text evidence="1">The sequence shown here is derived from an EMBL/GenBank/DDBJ whole genome shotgun (WGS) entry which is preliminary data.</text>
</comment>
<organism evidence="1 2">
    <name type="scientific">Parachitinimonas caeni</name>
    <dbReference type="NCBI Taxonomy" id="3031301"/>
    <lineage>
        <taxon>Bacteria</taxon>
        <taxon>Pseudomonadati</taxon>
        <taxon>Pseudomonadota</taxon>
        <taxon>Betaproteobacteria</taxon>
        <taxon>Neisseriales</taxon>
        <taxon>Chitinibacteraceae</taxon>
        <taxon>Parachitinimonas</taxon>
    </lineage>
</organism>
<evidence type="ECO:0000313" key="1">
    <source>
        <dbReference type="EMBL" id="MDK2124370.1"/>
    </source>
</evidence>
<dbReference type="RefSeq" id="WP_284100681.1">
    <property type="nucleotide sequence ID" value="NZ_JARRAF010000009.1"/>
</dbReference>
<accession>A0ABT7DWD3</accession>
<keyword evidence="2" id="KW-1185">Reference proteome</keyword>